<keyword evidence="4" id="KW-0808">Transferase</keyword>
<dbReference type="Gene3D" id="3.40.30.10">
    <property type="entry name" value="Glutaredoxin"/>
    <property type="match status" value="1"/>
</dbReference>
<dbReference type="GO" id="GO:0006749">
    <property type="term" value="P:glutathione metabolic process"/>
    <property type="evidence" value="ECO:0007669"/>
    <property type="project" value="TreeGrafter"/>
</dbReference>
<comment type="subunit">
    <text evidence="1">Homodimer.</text>
</comment>
<evidence type="ECO:0000259" key="2">
    <source>
        <dbReference type="PROSITE" id="PS50404"/>
    </source>
</evidence>
<dbReference type="CDD" id="cd03051">
    <property type="entry name" value="GST_N_GTT2_like"/>
    <property type="match status" value="1"/>
</dbReference>
<evidence type="ECO:0000259" key="3">
    <source>
        <dbReference type="PROSITE" id="PS50405"/>
    </source>
</evidence>
<dbReference type="SFLD" id="SFLDS00019">
    <property type="entry name" value="Glutathione_Transferase_(cytos"/>
    <property type="match status" value="1"/>
</dbReference>
<reference evidence="4 5" key="1">
    <citation type="submission" date="2019-03" db="EMBL/GenBank/DDBJ databases">
        <title>Draft Genome Sequence of Massilia arenosa sp. nov., a Novel Massilia Species Isolated from a Sandy-loam Maize Soil.</title>
        <authorList>
            <person name="Raths R."/>
            <person name="Peta V."/>
            <person name="Bucking H."/>
        </authorList>
    </citation>
    <scope>NUCLEOTIDE SEQUENCE [LARGE SCALE GENOMIC DNA]</scope>
    <source>
        <strain evidence="4 5">MC02</strain>
    </source>
</reference>
<dbReference type="EMBL" id="SPVF01000140">
    <property type="protein sequence ID" value="TFW19879.1"/>
    <property type="molecule type" value="Genomic_DNA"/>
</dbReference>
<dbReference type="Proteomes" id="UP000298438">
    <property type="component" value="Unassembled WGS sequence"/>
</dbReference>
<dbReference type="InterPro" id="IPR040079">
    <property type="entry name" value="Glutathione_S-Trfase"/>
</dbReference>
<gene>
    <name evidence="4" type="ORF">E4L96_11050</name>
</gene>
<proteinExistence type="predicted"/>
<dbReference type="InterPro" id="IPR004045">
    <property type="entry name" value="Glutathione_S-Trfase_N"/>
</dbReference>
<evidence type="ECO:0000313" key="5">
    <source>
        <dbReference type="Proteomes" id="UP000298438"/>
    </source>
</evidence>
<dbReference type="InterPro" id="IPR036249">
    <property type="entry name" value="Thioredoxin-like_sf"/>
</dbReference>
<dbReference type="InterPro" id="IPR036282">
    <property type="entry name" value="Glutathione-S-Trfase_C_sf"/>
</dbReference>
<evidence type="ECO:0000313" key="4">
    <source>
        <dbReference type="EMBL" id="TFW19879.1"/>
    </source>
</evidence>
<dbReference type="Pfam" id="PF13409">
    <property type="entry name" value="GST_N_2"/>
    <property type="match status" value="1"/>
</dbReference>
<protein>
    <submittedName>
        <fullName evidence="4">Glutathione S-transferase family protein</fullName>
    </submittedName>
</protein>
<dbReference type="PROSITE" id="PS50404">
    <property type="entry name" value="GST_NTER"/>
    <property type="match status" value="1"/>
</dbReference>
<dbReference type="SUPFAM" id="SSF47616">
    <property type="entry name" value="GST C-terminal domain-like"/>
    <property type="match status" value="1"/>
</dbReference>
<sequence length="208" mass="23448">MKLYTTAKAPNPRRVVMFMAEKGIEGLEEVQVNIMAGEHRADWYRAKNPAARVPALELDDGRVLSETRAICTYLEGLHPGSNLMGETFEERAFIEEADRRVELLLFLQIANCIRHTHPALAVLEQPQFKDYGVSQGEKLRETAKWLDGVLATQPYVAGERFTIADITAFCGLEFARGLLKYRPGEEGLTHLQAWRDRIAARASAQKAY</sequence>
<dbReference type="PROSITE" id="PS50405">
    <property type="entry name" value="GST_CTER"/>
    <property type="match status" value="1"/>
</dbReference>
<dbReference type="PANTHER" id="PTHR43969:SF9">
    <property type="entry name" value="GLUTATHIONE S TRANSFERASE D10, ISOFORM A-RELATED"/>
    <property type="match status" value="1"/>
</dbReference>
<dbReference type="InterPro" id="IPR004046">
    <property type="entry name" value="GST_C"/>
</dbReference>
<organism evidence="4 5">
    <name type="scientific">Zemynaea arenosa</name>
    <dbReference type="NCBI Taxonomy" id="2561931"/>
    <lineage>
        <taxon>Bacteria</taxon>
        <taxon>Pseudomonadati</taxon>
        <taxon>Pseudomonadota</taxon>
        <taxon>Betaproteobacteria</taxon>
        <taxon>Burkholderiales</taxon>
        <taxon>Oxalobacteraceae</taxon>
        <taxon>Telluria group</taxon>
        <taxon>Zemynaea</taxon>
    </lineage>
</organism>
<dbReference type="SFLD" id="SFLDG00358">
    <property type="entry name" value="Main_(cytGST)"/>
    <property type="match status" value="1"/>
</dbReference>
<evidence type="ECO:0000256" key="1">
    <source>
        <dbReference type="ARBA" id="ARBA00011738"/>
    </source>
</evidence>
<keyword evidence="5" id="KW-1185">Reference proteome</keyword>
<name>A0A4Y9SC43_9BURK</name>
<dbReference type="GO" id="GO:0004364">
    <property type="term" value="F:glutathione transferase activity"/>
    <property type="evidence" value="ECO:0007669"/>
    <property type="project" value="TreeGrafter"/>
</dbReference>
<dbReference type="Pfam" id="PF00043">
    <property type="entry name" value="GST_C"/>
    <property type="match status" value="1"/>
</dbReference>
<dbReference type="RefSeq" id="WP_135207275.1">
    <property type="nucleotide sequence ID" value="NZ_SPVF01000140.1"/>
</dbReference>
<dbReference type="SUPFAM" id="SSF52833">
    <property type="entry name" value="Thioredoxin-like"/>
    <property type="match status" value="1"/>
</dbReference>
<dbReference type="PANTHER" id="PTHR43969">
    <property type="entry name" value="GLUTATHIONE S TRANSFERASE D10, ISOFORM A-RELATED"/>
    <property type="match status" value="1"/>
</dbReference>
<dbReference type="InterPro" id="IPR010987">
    <property type="entry name" value="Glutathione-S-Trfase_C-like"/>
</dbReference>
<feature type="domain" description="GST N-terminal" evidence="2">
    <location>
        <begin position="1"/>
        <end position="82"/>
    </location>
</feature>
<dbReference type="Gene3D" id="1.20.1050.10">
    <property type="match status" value="1"/>
</dbReference>
<dbReference type="OrthoDB" id="9797500at2"/>
<comment type="caution">
    <text evidence="4">The sequence shown here is derived from an EMBL/GenBank/DDBJ whole genome shotgun (WGS) entry which is preliminary data.</text>
</comment>
<dbReference type="AlphaFoldDB" id="A0A4Y9SC43"/>
<dbReference type="InterPro" id="IPR034345">
    <property type="entry name" value="Gtt2-like_N"/>
</dbReference>
<feature type="domain" description="GST C-terminal" evidence="3">
    <location>
        <begin position="87"/>
        <end position="208"/>
    </location>
</feature>
<accession>A0A4Y9SC43</accession>